<dbReference type="InterPro" id="IPR019533">
    <property type="entry name" value="Peptidase_S26"/>
</dbReference>
<dbReference type="PROSITE" id="PS00501">
    <property type="entry name" value="SPASE_I_1"/>
    <property type="match status" value="1"/>
</dbReference>
<dbReference type="PRINTS" id="PR00727">
    <property type="entry name" value="LEADERPTASE"/>
</dbReference>
<evidence type="ECO:0000313" key="10">
    <source>
        <dbReference type="EMBL" id="OGZ01606.1"/>
    </source>
</evidence>
<dbReference type="SUPFAM" id="SSF51306">
    <property type="entry name" value="LexA/Signal peptidase"/>
    <property type="match status" value="1"/>
</dbReference>
<evidence type="ECO:0000259" key="9">
    <source>
        <dbReference type="Pfam" id="PF10502"/>
    </source>
</evidence>
<evidence type="ECO:0000256" key="7">
    <source>
        <dbReference type="RuleBase" id="RU003993"/>
    </source>
</evidence>
<evidence type="ECO:0000256" key="5">
    <source>
        <dbReference type="ARBA" id="ARBA00022801"/>
    </source>
</evidence>
<comment type="catalytic activity">
    <reaction evidence="1 7">
        <text>Cleavage of hydrophobic, N-terminal signal or leader sequences from secreted and periplasmic proteins.</text>
        <dbReference type="EC" id="3.4.21.89"/>
    </reaction>
</comment>
<name>A0A1G2CJM6_9BACT</name>
<keyword evidence="5 7" id="KW-0378">Hydrolase</keyword>
<keyword evidence="4 7" id="KW-0645">Protease</keyword>
<feature type="active site" evidence="6">
    <location>
        <position position="39"/>
    </location>
</feature>
<sequence>MRQFFTSVLEVIEVALIALGAVFFIRSFLVQPFLVSGASMVPTFLNDDYLLVDELTYRLRSPARGEVVVFRYPKDESTYFIKRIIGLPGDRIEIKSGNVVVFDAASPAGTALDEEYLPPGTVTVPRSGDASAFTLRASEYLVLGDNRSYSFDSRDWGVLAKHEIIGLVRLRLWPLSGFTVFAAPQYEAR</sequence>
<evidence type="ECO:0000313" key="11">
    <source>
        <dbReference type="Proteomes" id="UP000178495"/>
    </source>
</evidence>
<dbReference type="InterPro" id="IPR036286">
    <property type="entry name" value="LexA/Signal_pep-like_sf"/>
</dbReference>
<evidence type="ECO:0000256" key="8">
    <source>
        <dbReference type="RuleBase" id="RU362042"/>
    </source>
</evidence>
<evidence type="ECO:0000256" key="1">
    <source>
        <dbReference type="ARBA" id="ARBA00000677"/>
    </source>
</evidence>
<dbReference type="Pfam" id="PF10502">
    <property type="entry name" value="Peptidase_S26"/>
    <property type="match status" value="1"/>
</dbReference>
<dbReference type="AlphaFoldDB" id="A0A1G2CJM6"/>
<evidence type="ECO:0000256" key="2">
    <source>
        <dbReference type="ARBA" id="ARBA00009370"/>
    </source>
</evidence>
<accession>A0A1G2CJM6</accession>
<dbReference type="InterPro" id="IPR019756">
    <property type="entry name" value="Pept_S26A_signal_pept_1_Ser-AS"/>
</dbReference>
<reference evidence="10 11" key="1">
    <citation type="journal article" date="2016" name="Nat. Commun.">
        <title>Thousands of microbial genomes shed light on interconnected biogeochemical processes in an aquifer system.</title>
        <authorList>
            <person name="Anantharaman K."/>
            <person name="Brown C.T."/>
            <person name="Hug L.A."/>
            <person name="Sharon I."/>
            <person name="Castelle C.J."/>
            <person name="Probst A.J."/>
            <person name="Thomas B.C."/>
            <person name="Singh A."/>
            <person name="Wilkins M.J."/>
            <person name="Karaoz U."/>
            <person name="Brodie E.L."/>
            <person name="Williams K.H."/>
            <person name="Hubbard S.S."/>
            <person name="Banfield J.F."/>
        </authorList>
    </citation>
    <scope>NUCLEOTIDE SEQUENCE [LARGE SCALE GENOMIC DNA]</scope>
</reference>
<gene>
    <name evidence="10" type="ORF">A3A43_01720</name>
</gene>
<dbReference type="InterPro" id="IPR019757">
    <property type="entry name" value="Pept_S26A_signal_pept_1_Lys-AS"/>
</dbReference>
<dbReference type="CDD" id="cd06530">
    <property type="entry name" value="S26_SPase_I"/>
    <property type="match status" value="1"/>
</dbReference>
<feature type="domain" description="Peptidase S26" evidence="9">
    <location>
        <begin position="9"/>
        <end position="173"/>
    </location>
</feature>
<dbReference type="PROSITE" id="PS00761">
    <property type="entry name" value="SPASE_I_3"/>
    <property type="match status" value="1"/>
</dbReference>
<feature type="active site" evidence="6">
    <location>
        <position position="82"/>
    </location>
</feature>
<dbReference type="GO" id="GO:0006465">
    <property type="term" value="P:signal peptide processing"/>
    <property type="evidence" value="ECO:0007669"/>
    <property type="project" value="InterPro"/>
</dbReference>
<dbReference type="GO" id="GO:0016020">
    <property type="term" value="C:membrane"/>
    <property type="evidence" value="ECO:0007669"/>
    <property type="project" value="UniProtKB-SubCell"/>
</dbReference>
<dbReference type="EC" id="3.4.21.89" evidence="3 7"/>
<comment type="caution">
    <text evidence="10">The sequence shown here is derived from an EMBL/GenBank/DDBJ whole genome shotgun (WGS) entry which is preliminary data.</text>
</comment>
<comment type="similarity">
    <text evidence="2 8">Belongs to the peptidase S26 family.</text>
</comment>
<evidence type="ECO:0000256" key="4">
    <source>
        <dbReference type="ARBA" id="ARBA00022670"/>
    </source>
</evidence>
<evidence type="ECO:0000256" key="6">
    <source>
        <dbReference type="PIRSR" id="PIRSR600223-1"/>
    </source>
</evidence>
<dbReference type="PROSITE" id="PS00760">
    <property type="entry name" value="SPASE_I_2"/>
    <property type="match status" value="1"/>
</dbReference>
<dbReference type="GO" id="GO:0004252">
    <property type="term" value="F:serine-type endopeptidase activity"/>
    <property type="evidence" value="ECO:0007669"/>
    <property type="project" value="InterPro"/>
</dbReference>
<dbReference type="STRING" id="1798652.A3A43_01720"/>
<dbReference type="PANTHER" id="PTHR43390:SF1">
    <property type="entry name" value="CHLOROPLAST PROCESSING PEPTIDASE"/>
    <property type="match status" value="1"/>
</dbReference>
<proteinExistence type="inferred from homology"/>
<dbReference type="InterPro" id="IPR000223">
    <property type="entry name" value="Pept_S26A_signal_pept_1"/>
</dbReference>
<dbReference type="PANTHER" id="PTHR43390">
    <property type="entry name" value="SIGNAL PEPTIDASE I"/>
    <property type="match status" value="1"/>
</dbReference>
<organism evidence="10 11">
    <name type="scientific">Candidatus Liptonbacteria bacterium RIFCSPLOWO2_01_FULL_56_20</name>
    <dbReference type="NCBI Taxonomy" id="1798652"/>
    <lineage>
        <taxon>Bacteria</taxon>
        <taxon>Candidatus Liptoniibacteriota</taxon>
    </lineage>
</organism>
<protein>
    <recommendedName>
        <fullName evidence="3 7">Signal peptidase I</fullName>
        <ecNumber evidence="3 7">3.4.21.89</ecNumber>
    </recommendedName>
</protein>
<dbReference type="Proteomes" id="UP000178495">
    <property type="component" value="Unassembled WGS sequence"/>
</dbReference>
<dbReference type="InterPro" id="IPR019758">
    <property type="entry name" value="Pept_S26A_signal_pept_1_CS"/>
</dbReference>
<dbReference type="NCBIfam" id="TIGR02227">
    <property type="entry name" value="sigpep_I_bact"/>
    <property type="match status" value="1"/>
</dbReference>
<dbReference type="GO" id="GO:0009003">
    <property type="term" value="F:signal peptidase activity"/>
    <property type="evidence" value="ECO:0007669"/>
    <property type="project" value="UniProtKB-EC"/>
</dbReference>
<comment type="subcellular location">
    <subcellularLocation>
        <location evidence="8">Membrane</location>
        <topology evidence="8">Single-pass type II membrane protein</topology>
    </subcellularLocation>
</comment>
<dbReference type="Gene3D" id="2.10.109.10">
    <property type="entry name" value="Umud Fragment, subunit A"/>
    <property type="match status" value="1"/>
</dbReference>
<dbReference type="EMBL" id="MHLC01000007">
    <property type="protein sequence ID" value="OGZ01606.1"/>
    <property type="molecule type" value="Genomic_DNA"/>
</dbReference>
<evidence type="ECO:0000256" key="3">
    <source>
        <dbReference type="ARBA" id="ARBA00013208"/>
    </source>
</evidence>